<dbReference type="Proteomes" id="UP000339690">
    <property type="component" value="Chromosome"/>
</dbReference>
<organism evidence="2 3">
    <name type="scientific">Gracilibacillus salitolerans</name>
    <dbReference type="NCBI Taxonomy" id="2663022"/>
    <lineage>
        <taxon>Bacteria</taxon>
        <taxon>Bacillati</taxon>
        <taxon>Bacillota</taxon>
        <taxon>Bacilli</taxon>
        <taxon>Bacillales</taxon>
        <taxon>Bacillaceae</taxon>
        <taxon>Gracilibacillus</taxon>
    </lineage>
</organism>
<name>A0A5Q2TJ36_9BACI</name>
<sequence length="205" mass="23475">MKKLWETLKTMSFKEAVDYIWEYYKIHIIGIVLGVAFLVSILSTVFKEKEETYEVMVVSEIPYEITEQFSNEVNENYFEEFQVAVNNITSGGGSISDLSYADIQKFWANIGANMVDVIVTNEAIAEQMVEQEGILQIEEAVDMSLLEESEVELYDFGTDSVYGIDTNQLDVFDDIELFQDKVIIIPINSENHDKTTQFLETLLQS</sequence>
<dbReference type="EMBL" id="CP045915">
    <property type="protein sequence ID" value="QGH34003.1"/>
    <property type="molecule type" value="Genomic_DNA"/>
</dbReference>
<keyword evidence="1" id="KW-0812">Transmembrane</keyword>
<accession>A0A5Q2TJ36</accession>
<dbReference type="RefSeq" id="WP_153790917.1">
    <property type="nucleotide sequence ID" value="NZ_CP045915.1"/>
</dbReference>
<feature type="transmembrane region" description="Helical" evidence="1">
    <location>
        <begin position="26"/>
        <end position="46"/>
    </location>
</feature>
<evidence type="ECO:0000256" key="1">
    <source>
        <dbReference type="SAM" id="Phobius"/>
    </source>
</evidence>
<evidence type="ECO:0008006" key="4">
    <source>
        <dbReference type="Google" id="ProtNLM"/>
    </source>
</evidence>
<keyword evidence="1" id="KW-1133">Transmembrane helix</keyword>
<dbReference type="KEGG" id="grc:GI584_08190"/>
<evidence type="ECO:0000313" key="2">
    <source>
        <dbReference type="EMBL" id="QGH34003.1"/>
    </source>
</evidence>
<dbReference type="AlphaFoldDB" id="A0A5Q2TJ36"/>
<proteinExistence type="predicted"/>
<evidence type="ECO:0000313" key="3">
    <source>
        <dbReference type="Proteomes" id="UP000339690"/>
    </source>
</evidence>
<keyword evidence="3" id="KW-1185">Reference proteome</keyword>
<gene>
    <name evidence="2" type="ORF">GI584_08190</name>
</gene>
<keyword evidence="1" id="KW-0472">Membrane</keyword>
<protein>
    <recommendedName>
        <fullName evidence="4">Extracellular solute-binding protein</fullName>
    </recommendedName>
</protein>
<reference evidence="2 3" key="1">
    <citation type="submission" date="2019-11" db="EMBL/GenBank/DDBJ databases">
        <title>Gracilibacillus salitolerans sp. nov., a moderate halophile isolated from a saline soil in northwest China.</title>
        <authorList>
            <person name="Gan L."/>
        </authorList>
    </citation>
    <scope>NUCLEOTIDE SEQUENCE [LARGE SCALE GENOMIC DNA]</scope>
    <source>
        <strain evidence="2 3">SCU50</strain>
    </source>
</reference>